<evidence type="ECO:0000313" key="1">
    <source>
        <dbReference type="EMBL" id="GGX41426.1"/>
    </source>
</evidence>
<proteinExistence type="predicted"/>
<protein>
    <submittedName>
        <fullName evidence="1">Uncharacterized protein</fullName>
    </submittedName>
</protein>
<dbReference type="EMBL" id="BMXR01000001">
    <property type="protein sequence ID" value="GGX41426.1"/>
    <property type="molecule type" value="Genomic_DNA"/>
</dbReference>
<accession>A0A918K1B7</accession>
<keyword evidence="2" id="KW-1185">Reference proteome</keyword>
<organism evidence="1 2">
    <name type="scientific">Saccharospirillum salsuginis</name>
    <dbReference type="NCBI Taxonomy" id="418750"/>
    <lineage>
        <taxon>Bacteria</taxon>
        <taxon>Pseudomonadati</taxon>
        <taxon>Pseudomonadota</taxon>
        <taxon>Gammaproteobacteria</taxon>
        <taxon>Oceanospirillales</taxon>
        <taxon>Saccharospirillaceae</taxon>
        <taxon>Saccharospirillum</taxon>
    </lineage>
</organism>
<sequence>MENFHFARAKSQLKSRATWLTERHKHCEFDMLRGIEQKLYGHLAYLQEAMPEPDMMDEDNRILNLCITAFQPGFSRDTDRLGDVLEEAGVDTWLNQLQTAIDITGEQNWQPLLRALAAKEGFTDTTRWWFNARVHGMREETDASTFTWSNATPGCIPYHVKNRLLDSNVLEAWLPEARDSVRENDRADDLLWLALGLLAAGKTQPALELISLWTTSNSTSRSAWCAAAVSGAADFIEPLQQAVQEDHIPDFWLAVHGDVAHLELCIDRLARPNSVRIAERAWFGLTGQRLPRVRSISLGNLKKGAPLADARVARLWLLEHRPSGRLCLGQNQTDRPFRVRLGRYFGADTEPVGPAIWLDSQGRCLPNPNECHWQRAQRMAEGQA</sequence>
<name>A0A918K1B7_9GAMM</name>
<reference evidence="1" key="1">
    <citation type="journal article" date="2014" name="Int. J. Syst. Evol. Microbiol.">
        <title>Complete genome sequence of Corynebacterium casei LMG S-19264T (=DSM 44701T), isolated from a smear-ripened cheese.</title>
        <authorList>
            <consortium name="US DOE Joint Genome Institute (JGI-PGF)"/>
            <person name="Walter F."/>
            <person name="Albersmeier A."/>
            <person name="Kalinowski J."/>
            <person name="Ruckert C."/>
        </authorList>
    </citation>
    <scope>NUCLEOTIDE SEQUENCE</scope>
    <source>
        <strain evidence="1">KCTC 22169</strain>
    </source>
</reference>
<dbReference type="RefSeq" id="WP_189606933.1">
    <property type="nucleotide sequence ID" value="NZ_BMXR01000001.1"/>
</dbReference>
<dbReference type="AlphaFoldDB" id="A0A918K1B7"/>
<gene>
    <name evidence="1" type="ORF">GCM10007392_05420</name>
</gene>
<evidence type="ECO:0000313" key="2">
    <source>
        <dbReference type="Proteomes" id="UP000626148"/>
    </source>
</evidence>
<dbReference type="Proteomes" id="UP000626148">
    <property type="component" value="Unassembled WGS sequence"/>
</dbReference>
<comment type="caution">
    <text evidence="1">The sequence shown here is derived from an EMBL/GenBank/DDBJ whole genome shotgun (WGS) entry which is preliminary data.</text>
</comment>
<reference evidence="1" key="2">
    <citation type="submission" date="2020-09" db="EMBL/GenBank/DDBJ databases">
        <authorList>
            <person name="Sun Q."/>
            <person name="Kim S."/>
        </authorList>
    </citation>
    <scope>NUCLEOTIDE SEQUENCE</scope>
    <source>
        <strain evidence="1">KCTC 22169</strain>
    </source>
</reference>